<dbReference type="EMBL" id="KK914453">
    <property type="protein sequence ID" value="KDP36067.1"/>
    <property type="molecule type" value="Genomic_DNA"/>
</dbReference>
<dbReference type="AlphaFoldDB" id="A0A067KIW0"/>
<gene>
    <name evidence="1" type="ORF">JCGZ_08711</name>
</gene>
<sequence length="169" mass="19488">MAINGYRDEECNSEETSREIADLEEVDPTCEKFNSFEDGLNLNFLFPDMIINDHEKCEEQLEGTLDKSSNESKQKAILVDEEIIETIDLSSSMVFIYTPPEDHFFPMIPSLINCVLYDLMQVFPQVYHSKLDVVDKTSINFIKLAKLDGVFNQDPCVILHDTYYEKTVI</sequence>
<reference evidence="1 2" key="1">
    <citation type="journal article" date="2014" name="PLoS ONE">
        <title>Global Analysis of Gene Expression Profiles in Physic Nut (Jatropha curcas L.) Seedlings Exposed to Salt Stress.</title>
        <authorList>
            <person name="Zhang L."/>
            <person name="Zhang C."/>
            <person name="Wu P."/>
            <person name="Chen Y."/>
            <person name="Li M."/>
            <person name="Jiang H."/>
            <person name="Wu G."/>
        </authorList>
    </citation>
    <scope>NUCLEOTIDE SEQUENCE [LARGE SCALE GENOMIC DNA]</scope>
    <source>
        <strain evidence="2">cv. GZQX0401</strain>
        <tissue evidence="1">Young leaves</tissue>
    </source>
</reference>
<accession>A0A067KIW0</accession>
<protein>
    <submittedName>
        <fullName evidence="1">Uncharacterized protein</fullName>
    </submittedName>
</protein>
<evidence type="ECO:0000313" key="2">
    <source>
        <dbReference type="Proteomes" id="UP000027138"/>
    </source>
</evidence>
<name>A0A067KIW0_JATCU</name>
<proteinExistence type="predicted"/>
<keyword evidence="2" id="KW-1185">Reference proteome</keyword>
<evidence type="ECO:0000313" key="1">
    <source>
        <dbReference type="EMBL" id="KDP36067.1"/>
    </source>
</evidence>
<dbReference type="Proteomes" id="UP000027138">
    <property type="component" value="Unassembled WGS sequence"/>
</dbReference>
<organism evidence="1 2">
    <name type="scientific">Jatropha curcas</name>
    <name type="common">Barbados nut</name>
    <dbReference type="NCBI Taxonomy" id="180498"/>
    <lineage>
        <taxon>Eukaryota</taxon>
        <taxon>Viridiplantae</taxon>
        <taxon>Streptophyta</taxon>
        <taxon>Embryophyta</taxon>
        <taxon>Tracheophyta</taxon>
        <taxon>Spermatophyta</taxon>
        <taxon>Magnoliopsida</taxon>
        <taxon>eudicotyledons</taxon>
        <taxon>Gunneridae</taxon>
        <taxon>Pentapetalae</taxon>
        <taxon>rosids</taxon>
        <taxon>fabids</taxon>
        <taxon>Malpighiales</taxon>
        <taxon>Euphorbiaceae</taxon>
        <taxon>Crotonoideae</taxon>
        <taxon>Jatropheae</taxon>
        <taxon>Jatropha</taxon>
    </lineage>
</organism>